<organism evidence="5 6">
    <name type="scientific">Streptomyces hirsutus</name>
    <dbReference type="NCBI Taxonomy" id="35620"/>
    <lineage>
        <taxon>Bacteria</taxon>
        <taxon>Bacillati</taxon>
        <taxon>Actinomycetota</taxon>
        <taxon>Actinomycetes</taxon>
        <taxon>Kitasatosporales</taxon>
        <taxon>Streptomycetaceae</taxon>
        <taxon>Streptomyces</taxon>
    </lineage>
</organism>
<keyword evidence="2" id="KW-0378">Hydrolase</keyword>
<evidence type="ECO:0000313" key="5">
    <source>
        <dbReference type="EMBL" id="WSD08245.1"/>
    </source>
</evidence>
<accession>A0ABZ1GST5</accession>
<name>A0ABZ1GST5_9ACTN</name>
<evidence type="ECO:0000256" key="2">
    <source>
        <dbReference type="ARBA" id="ARBA00022801"/>
    </source>
</evidence>
<keyword evidence="1" id="KW-0479">Metal-binding</keyword>
<gene>
    <name evidence="5" type="ORF">OIE73_22630</name>
</gene>
<dbReference type="Proteomes" id="UP001335325">
    <property type="component" value="Chromosome"/>
</dbReference>
<evidence type="ECO:0000259" key="4">
    <source>
        <dbReference type="Pfam" id="PF22039"/>
    </source>
</evidence>
<keyword evidence="6" id="KW-1185">Reference proteome</keyword>
<feature type="domain" description="Aminodeoxyfutalosine deaminase/Imidazolonepropionase-like composite" evidence="4">
    <location>
        <begin position="22"/>
        <end position="47"/>
    </location>
</feature>
<proteinExistence type="predicted"/>
<evidence type="ECO:0000256" key="3">
    <source>
        <dbReference type="ARBA" id="ARBA00022833"/>
    </source>
</evidence>
<dbReference type="SUPFAM" id="SSF51338">
    <property type="entry name" value="Composite domain of metallo-dependent hydrolases"/>
    <property type="match status" value="1"/>
</dbReference>
<protein>
    <recommendedName>
        <fullName evidence="4">Aminodeoxyfutalosine deaminase/Imidazolonepropionase-like composite domain-containing protein</fullName>
    </recommendedName>
</protein>
<evidence type="ECO:0000313" key="6">
    <source>
        <dbReference type="Proteomes" id="UP001335325"/>
    </source>
</evidence>
<dbReference type="InterPro" id="IPR011059">
    <property type="entry name" value="Metal-dep_hydrolase_composite"/>
</dbReference>
<dbReference type="Pfam" id="PF22039">
    <property type="entry name" value="HUTI_composite_bact"/>
    <property type="match status" value="1"/>
</dbReference>
<dbReference type="GeneID" id="91545426"/>
<reference evidence="5 6" key="1">
    <citation type="submission" date="2022-10" db="EMBL/GenBank/DDBJ databases">
        <title>The complete genomes of actinobacterial strains from the NBC collection.</title>
        <authorList>
            <person name="Joergensen T.S."/>
            <person name="Alvarez Arevalo M."/>
            <person name="Sterndorff E.B."/>
            <person name="Faurdal D."/>
            <person name="Vuksanovic O."/>
            <person name="Mourched A.-S."/>
            <person name="Charusanti P."/>
            <person name="Shaw S."/>
            <person name="Blin K."/>
            <person name="Weber T."/>
        </authorList>
    </citation>
    <scope>NUCLEOTIDE SEQUENCE [LARGE SCALE GENOMIC DNA]</scope>
    <source>
        <strain evidence="5 6">NBC 01753</strain>
    </source>
</reference>
<keyword evidence="3" id="KW-0862">Zinc</keyword>
<evidence type="ECO:0000256" key="1">
    <source>
        <dbReference type="ARBA" id="ARBA00022723"/>
    </source>
</evidence>
<sequence>MTTLHAADLLITGDGRPPVPQGAVLVDGRTVAAVGPYGELAAAHPTARVRRWPGLLTPGLLHPYGPELLEHAYHPDPREADELGTDPLVGEALAALPMTDARWGASARRGVQRMLAHGTVAVGGEPRRPAVADAVRRAGLRVEPRPTGVPAGAAGEGGVSWDGVPCLDPLGGRSPAEALVTLFPNRGSVATFAVFDVPDEAALGERGAVTCVATVLAGRLVYRRR</sequence>
<dbReference type="Gene3D" id="2.30.40.10">
    <property type="entry name" value="Urease, subunit C, domain 1"/>
    <property type="match status" value="1"/>
</dbReference>
<dbReference type="EMBL" id="CP109134">
    <property type="protein sequence ID" value="WSD08245.1"/>
    <property type="molecule type" value="Genomic_DNA"/>
</dbReference>
<dbReference type="InterPro" id="IPR054418">
    <property type="entry name" value="MQNX/HUTI_composite_N"/>
</dbReference>
<dbReference type="RefSeq" id="WP_326754191.1">
    <property type="nucleotide sequence ID" value="NZ_CP109134.1"/>
</dbReference>